<proteinExistence type="predicted"/>
<dbReference type="InterPro" id="IPR002181">
    <property type="entry name" value="Fibrinogen_a/b/g_C_dom"/>
</dbReference>
<keyword evidence="3" id="KW-1185">Reference proteome</keyword>
<evidence type="ECO:0000313" key="2">
    <source>
        <dbReference type="EMBL" id="VDH90521.1"/>
    </source>
</evidence>
<protein>
    <recommendedName>
        <fullName evidence="1">Fibrinogen C-terminal domain-containing protein</fullName>
    </recommendedName>
</protein>
<dbReference type="SUPFAM" id="SSF56496">
    <property type="entry name" value="Fibrinogen C-terminal domain-like"/>
    <property type="match status" value="1"/>
</dbReference>
<evidence type="ECO:0000259" key="1">
    <source>
        <dbReference type="PROSITE" id="PS51406"/>
    </source>
</evidence>
<dbReference type="EMBL" id="UYJE01000141">
    <property type="protein sequence ID" value="VDH90521.1"/>
    <property type="molecule type" value="Genomic_DNA"/>
</dbReference>
<evidence type="ECO:0000313" key="3">
    <source>
        <dbReference type="Proteomes" id="UP000596742"/>
    </source>
</evidence>
<dbReference type="PANTHER" id="PTHR19143:SF394">
    <property type="entry name" value="ANGIOPOIETIN-RELATED PROTEIN 3-LIKE"/>
    <property type="match status" value="1"/>
</dbReference>
<accession>A0A8B6BJ06</accession>
<organism evidence="2 3">
    <name type="scientific">Mytilus galloprovincialis</name>
    <name type="common">Mediterranean mussel</name>
    <dbReference type="NCBI Taxonomy" id="29158"/>
    <lineage>
        <taxon>Eukaryota</taxon>
        <taxon>Metazoa</taxon>
        <taxon>Spiralia</taxon>
        <taxon>Lophotrochozoa</taxon>
        <taxon>Mollusca</taxon>
        <taxon>Bivalvia</taxon>
        <taxon>Autobranchia</taxon>
        <taxon>Pteriomorphia</taxon>
        <taxon>Mytilida</taxon>
        <taxon>Mytiloidea</taxon>
        <taxon>Mytilidae</taxon>
        <taxon>Mytilinae</taxon>
        <taxon>Mytilus</taxon>
    </lineage>
</organism>
<dbReference type="Pfam" id="PF00147">
    <property type="entry name" value="Fibrinogen_C"/>
    <property type="match status" value="1"/>
</dbReference>
<dbReference type="SMART" id="SM00186">
    <property type="entry name" value="FBG"/>
    <property type="match status" value="1"/>
</dbReference>
<dbReference type="InterPro" id="IPR050373">
    <property type="entry name" value="Fibrinogen_C-term_domain"/>
</dbReference>
<dbReference type="PANTHER" id="PTHR19143">
    <property type="entry name" value="FIBRINOGEN/TENASCIN/ANGIOPOEITIN"/>
    <property type="match status" value="1"/>
</dbReference>
<dbReference type="Gene3D" id="3.90.215.10">
    <property type="entry name" value="Gamma Fibrinogen, chain A, domain 1"/>
    <property type="match status" value="1"/>
</dbReference>
<dbReference type="Proteomes" id="UP000596742">
    <property type="component" value="Unassembled WGS sequence"/>
</dbReference>
<dbReference type="GO" id="GO:0005615">
    <property type="term" value="C:extracellular space"/>
    <property type="evidence" value="ECO:0007669"/>
    <property type="project" value="TreeGrafter"/>
</dbReference>
<dbReference type="PROSITE" id="PS51406">
    <property type="entry name" value="FIBRINOGEN_C_2"/>
    <property type="match status" value="1"/>
</dbReference>
<dbReference type="OrthoDB" id="6275059at2759"/>
<feature type="domain" description="Fibrinogen C-terminal" evidence="1">
    <location>
        <begin position="1"/>
        <end position="153"/>
    </location>
</feature>
<dbReference type="AlphaFoldDB" id="A0A8B6BJ06"/>
<dbReference type="InterPro" id="IPR014716">
    <property type="entry name" value="Fibrinogen_a/b/g_C_1"/>
</dbReference>
<name>A0A8B6BJ06_MYTGA</name>
<comment type="caution">
    <text evidence="2">The sequence shown here is derived from an EMBL/GenBank/DDBJ whole genome shotgun (WGS) entry which is preliminary data.</text>
</comment>
<dbReference type="InterPro" id="IPR036056">
    <property type="entry name" value="Fibrinogen-like_C"/>
</dbReference>
<reference evidence="2" key="1">
    <citation type="submission" date="2018-11" db="EMBL/GenBank/DDBJ databases">
        <authorList>
            <person name="Alioto T."/>
            <person name="Alioto T."/>
        </authorList>
    </citation>
    <scope>NUCLEOTIDE SEQUENCE</scope>
</reference>
<sequence>MLQGIHAAKTWTECENGFGNVNGEYWLSNKHIHRLTSSGTYELRIDLTDKNNNKKYAKYKTFIVGDAFSQYKLTIGGYSGDVGDLLRYHNGMKFTTVDRDNDETRTNCAKSQEPWWHKSCSNSALNYPSREKWYWVYISGHYVKTSVMMIRKV</sequence>
<gene>
    <name evidence="2" type="ORF">MGAL_10B019058</name>
</gene>